<sequence length="135" mass="14076">MRAVVRQAGRAAALAAEEDVGADADGRDDRDRADDDRGHLAPATAAGGGGLGRHAVRGLLAVRRLAVRGLLRVAVAGLGRRGRLLGVAVTGLRGLRLSAVRSLLSVRTGLLRLPAVRPRLVVTHDSVPLETLNFS</sequence>
<keyword evidence="3" id="KW-1185">Reference proteome</keyword>
<evidence type="ECO:0000313" key="2">
    <source>
        <dbReference type="EMBL" id="GAA3498478.1"/>
    </source>
</evidence>
<accession>A0ABP6TVG0</accession>
<organism evidence="2 3">
    <name type="scientific">Streptomyces prasinosporus</name>
    <dbReference type="NCBI Taxonomy" id="68256"/>
    <lineage>
        <taxon>Bacteria</taxon>
        <taxon>Bacillati</taxon>
        <taxon>Actinomycetota</taxon>
        <taxon>Actinomycetes</taxon>
        <taxon>Kitasatosporales</taxon>
        <taxon>Streptomycetaceae</taxon>
        <taxon>Streptomyces</taxon>
        <taxon>Streptomyces albogriseolus group</taxon>
    </lineage>
</organism>
<comment type="caution">
    <text evidence="2">The sequence shown here is derived from an EMBL/GenBank/DDBJ whole genome shotgun (WGS) entry which is preliminary data.</text>
</comment>
<feature type="compositionally biased region" description="Basic and acidic residues" evidence="1">
    <location>
        <begin position="24"/>
        <end position="39"/>
    </location>
</feature>
<dbReference type="Proteomes" id="UP001501455">
    <property type="component" value="Unassembled WGS sequence"/>
</dbReference>
<proteinExistence type="predicted"/>
<dbReference type="EMBL" id="BAAAXF010000037">
    <property type="protein sequence ID" value="GAA3498478.1"/>
    <property type="molecule type" value="Genomic_DNA"/>
</dbReference>
<gene>
    <name evidence="2" type="ORF">GCM10019016_055810</name>
</gene>
<name>A0ABP6TVG0_9ACTN</name>
<evidence type="ECO:0000313" key="3">
    <source>
        <dbReference type="Proteomes" id="UP001501455"/>
    </source>
</evidence>
<reference evidence="3" key="1">
    <citation type="journal article" date="2019" name="Int. J. Syst. Evol. Microbiol.">
        <title>The Global Catalogue of Microorganisms (GCM) 10K type strain sequencing project: providing services to taxonomists for standard genome sequencing and annotation.</title>
        <authorList>
            <consortium name="The Broad Institute Genomics Platform"/>
            <consortium name="The Broad Institute Genome Sequencing Center for Infectious Disease"/>
            <person name="Wu L."/>
            <person name="Ma J."/>
        </authorList>
    </citation>
    <scope>NUCLEOTIDE SEQUENCE [LARGE SCALE GENOMIC DNA]</scope>
    <source>
        <strain evidence="3">JCM 4816</strain>
    </source>
</reference>
<protein>
    <submittedName>
        <fullName evidence="2">Uncharacterized protein</fullName>
    </submittedName>
</protein>
<evidence type="ECO:0000256" key="1">
    <source>
        <dbReference type="SAM" id="MobiDB-lite"/>
    </source>
</evidence>
<feature type="region of interest" description="Disordered" evidence="1">
    <location>
        <begin position="13"/>
        <end position="52"/>
    </location>
</feature>